<dbReference type="InterPro" id="IPR050951">
    <property type="entry name" value="Retrovirus_Pol_polyprotein"/>
</dbReference>
<dbReference type="Gene3D" id="3.30.70.270">
    <property type="match status" value="1"/>
</dbReference>
<dbReference type="Gene3D" id="3.10.10.10">
    <property type="entry name" value="HIV Type 1 Reverse Transcriptase, subunit A, domain 1"/>
    <property type="match status" value="1"/>
</dbReference>
<dbReference type="WBParaSite" id="SSLN_0000002201-mRNA-1">
    <property type="protein sequence ID" value="SSLN_0000002201-mRNA-1"/>
    <property type="gene ID" value="SSLN_0000002201"/>
</dbReference>
<sequence>LLTKILHRGLFQYIRLPFDVKIAPALLQQTMKAMLSEIPGLPGYLDDIIIICRYPAELQDQVCVELERVHEYGLRMRTEKCKLFLESSKYQGFIFDATGRHPDSEHIRAVQ</sequence>
<dbReference type="PANTHER" id="PTHR37984">
    <property type="entry name" value="PROTEIN CBG26694"/>
    <property type="match status" value="1"/>
</dbReference>
<proteinExistence type="predicted"/>
<dbReference type="PANTHER" id="PTHR37984:SF5">
    <property type="entry name" value="PROTEIN NYNRIN-LIKE"/>
    <property type="match status" value="1"/>
</dbReference>
<name>A0A183S725_SCHSO</name>
<organism evidence="2">
    <name type="scientific">Schistocephalus solidus</name>
    <name type="common">Tapeworm</name>
    <dbReference type="NCBI Taxonomy" id="70667"/>
    <lineage>
        <taxon>Eukaryota</taxon>
        <taxon>Metazoa</taxon>
        <taxon>Spiralia</taxon>
        <taxon>Lophotrochozoa</taxon>
        <taxon>Platyhelminthes</taxon>
        <taxon>Cestoda</taxon>
        <taxon>Eucestoda</taxon>
        <taxon>Diphyllobothriidea</taxon>
        <taxon>Diphyllobothriidae</taxon>
        <taxon>Schistocephalus</taxon>
    </lineage>
</organism>
<dbReference type="SUPFAM" id="SSF56672">
    <property type="entry name" value="DNA/RNA polymerases"/>
    <property type="match status" value="1"/>
</dbReference>
<feature type="domain" description="Reverse transcriptase" evidence="1">
    <location>
        <begin position="8"/>
        <end position="94"/>
    </location>
</feature>
<protein>
    <submittedName>
        <fullName evidence="2">Reverse transcriptase domain-containing protein</fullName>
    </submittedName>
</protein>
<reference evidence="2" key="1">
    <citation type="submission" date="2016-06" db="UniProtKB">
        <authorList>
            <consortium name="WormBaseParasite"/>
        </authorList>
    </citation>
    <scope>IDENTIFICATION</scope>
</reference>
<dbReference type="InterPro" id="IPR000477">
    <property type="entry name" value="RT_dom"/>
</dbReference>
<dbReference type="InterPro" id="IPR043502">
    <property type="entry name" value="DNA/RNA_pol_sf"/>
</dbReference>
<dbReference type="InterPro" id="IPR043128">
    <property type="entry name" value="Rev_trsase/Diguanyl_cyclase"/>
</dbReference>
<evidence type="ECO:0000313" key="2">
    <source>
        <dbReference type="WBParaSite" id="SSLN_0000002201-mRNA-1"/>
    </source>
</evidence>
<dbReference type="Pfam" id="PF00078">
    <property type="entry name" value="RVT_1"/>
    <property type="match status" value="1"/>
</dbReference>
<evidence type="ECO:0000259" key="1">
    <source>
        <dbReference type="Pfam" id="PF00078"/>
    </source>
</evidence>
<dbReference type="AlphaFoldDB" id="A0A183S725"/>
<accession>A0A183S725</accession>